<dbReference type="Proteomes" id="UP000568050">
    <property type="component" value="Unassembled WGS sequence"/>
</dbReference>
<accession>A0A839QSM6</accession>
<dbReference type="GO" id="GO:0005886">
    <property type="term" value="C:plasma membrane"/>
    <property type="evidence" value="ECO:0007669"/>
    <property type="project" value="UniProtKB-SubCell"/>
</dbReference>
<evidence type="ECO:0000256" key="1">
    <source>
        <dbReference type="ARBA" id="ARBA00004651"/>
    </source>
</evidence>
<feature type="transmembrane region" description="Helical" evidence="6">
    <location>
        <begin position="12"/>
        <end position="33"/>
    </location>
</feature>
<keyword evidence="4 6" id="KW-1133">Transmembrane helix</keyword>
<dbReference type="EMBL" id="JACHWP010000002">
    <property type="protein sequence ID" value="MBB3023042.1"/>
    <property type="molecule type" value="Genomic_DNA"/>
</dbReference>
<sequence>MTEPDVTARPPLWRVVVAVLSLALTALIVLVLIPRAARSGWPEILSSLTSTSPLWVGALLVVAALAALIDTAGFRRCFPGVAFGPALRTNTAAGALSAVVPLGSTLAVTLIVTRMRTAGLRRSVIAAGTAVASAADILTSIALPVIGAALLATSARITGGTAAALAVGAVLGLVLLAAVGALAVNRRVVAALLKRAQGIEQGFSEGFGRSSVDFTADGAAMHDESLRIARAGGGAAVWLPLLARILQAAAFAALCTSAFGLDVTVLEAAAVFALGRLLTLVPLTPSGLGVVETGMTGALVALGADASGAAAAVLLMTITQTLFPAAVGALLLPTGAGPARE</sequence>
<feature type="transmembrane region" description="Helical" evidence="6">
    <location>
        <begin position="92"/>
        <end position="112"/>
    </location>
</feature>
<evidence type="ECO:0000256" key="6">
    <source>
        <dbReference type="SAM" id="Phobius"/>
    </source>
</evidence>
<name>A0A839QSM6_9MICO</name>
<dbReference type="NCBIfam" id="TIGR00374">
    <property type="entry name" value="flippase-like domain"/>
    <property type="match status" value="1"/>
</dbReference>
<keyword evidence="3 6" id="KW-0812">Transmembrane</keyword>
<dbReference type="Pfam" id="PF03706">
    <property type="entry name" value="LPG_synthase_TM"/>
    <property type="match status" value="1"/>
</dbReference>
<dbReference type="PANTHER" id="PTHR39087">
    <property type="entry name" value="UPF0104 MEMBRANE PROTEIN MJ1595"/>
    <property type="match status" value="1"/>
</dbReference>
<feature type="transmembrane region" description="Helical" evidence="6">
    <location>
        <begin position="248"/>
        <end position="274"/>
    </location>
</feature>
<dbReference type="PANTHER" id="PTHR39087:SF2">
    <property type="entry name" value="UPF0104 MEMBRANE PROTEIN MJ1595"/>
    <property type="match status" value="1"/>
</dbReference>
<dbReference type="InterPro" id="IPR022791">
    <property type="entry name" value="L-PG_synthase/AglD"/>
</dbReference>
<reference evidence="7 8" key="1">
    <citation type="submission" date="2020-08" db="EMBL/GenBank/DDBJ databases">
        <title>Sequencing the genomes of 1000 actinobacteria strains.</title>
        <authorList>
            <person name="Klenk H.-P."/>
        </authorList>
    </citation>
    <scope>NUCLEOTIDE SEQUENCE [LARGE SCALE GENOMIC DNA]</scope>
    <source>
        <strain evidence="7 8">DSM 23040</strain>
    </source>
</reference>
<keyword evidence="2" id="KW-1003">Cell membrane</keyword>
<organism evidence="7 8">
    <name type="scientific">Helcobacillus massiliensis</name>
    <dbReference type="NCBI Taxonomy" id="521392"/>
    <lineage>
        <taxon>Bacteria</taxon>
        <taxon>Bacillati</taxon>
        <taxon>Actinomycetota</taxon>
        <taxon>Actinomycetes</taxon>
        <taxon>Micrococcales</taxon>
        <taxon>Dermabacteraceae</taxon>
        <taxon>Helcobacillus</taxon>
    </lineage>
</organism>
<feature type="transmembrane region" description="Helical" evidence="6">
    <location>
        <begin position="309"/>
        <end position="332"/>
    </location>
</feature>
<feature type="transmembrane region" description="Helical" evidence="6">
    <location>
        <begin position="54"/>
        <end position="72"/>
    </location>
</feature>
<dbReference type="RefSeq" id="WP_183375813.1">
    <property type="nucleotide sequence ID" value="NZ_CBCSFZ010000001.1"/>
</dbReference>
<evidence type="ECO:0000256" key="4">
    <source>
        <dbReference type="ARBA" id="ARBA00022989"/>
    </source>
</evidence>
<evidence type="ECO:0000256" key="2">
    <source>
        <dbReference type="ARBA" id="ARBA00022475"/>
    </source>
</evidence>
<keyword evidence="8" id="KW-1185">Reference proteome</keyword>
<comment type="subcellular location">
    <subcellularLocation>
        <location evidence="1">Cell membrane</location>
        <topology evidence="1">Multi-pass membrane protein</topology>
    </subcellularLocation>
</comment>
<gene>
    <name evidence="7" type="ORF">FHX50_001325</name>
</gene>
<evidence type="ECO:0000313" key="8">
    <source>
        <dbReference type="Proteomes" id="UP000568050"/>
    </source>
</evidence>
<feature type="transmembrane region" description="Helical" evidence="6">
    <location>
        <begin position="162"/>
        <end position="184"/>
    </location>
</feature>
<protein>
    <submittedName>
        <fullName evidence="7">Uncharacterized membrane protein YbhN (UPF0104 family)</fullName>
    </submittedName>
</protein>
<evidence type="ECO:0000256" key="5">
    <source>
        <dbReference type="ARBA" id="ARBA00023136"/>
    </source>
</evidence>
<keyword evidence="5 6" id="KW-0472">Membrane</keyword>
<dbReference type="AlphaFoldDB" id="A0A839QSM6"/>
<comment type="caution">
    <text evidence="7">The sequence shown here is derived from an EMBL/GenBank/DDBJ whole genome shotgun (WGS) entry which is preliminary data.</text>
</comment>
<feature type="transmembrane region" description="Helical" evidence="6">
    <location>
        <begin position="124"/>
        <end position="150"/>
    </location>
</feature>
<evidence type="ECO:0000313" key="7">
    <source>
        <dbReference type="EMBL" id="MBB3023042.1"/>
    </source>
</evidence>
<proteinExistence type="predicted"/>
<evidence type="ECO:0000256" key="3">
    <source>
        <dbReference type="ARBA" id="ARBA00022692"/>
    </source>
</evidence>